<evidence type="ECO:0000313" key="2">
    <source>
        <dbReference type="WBParaSite" id="HCON_00183920-00001"/>
    </source>
</evidence>
<dbReference type="Proteomes" id="UP000025227">
    <property type="component" value="Unplaced"/>
</dbReference>
<sequence>MKMKGRQLGEIRIRDSKEFALSWRESSDRVLDCGARLIVSNQGSSYPPADRNIRAIREFPTPTTTKAVKATAELLNDYRRFNKAVSRYRHGQIIFGHAESLRKVPT</sequence>
<reference evidence="2" key="1">
    <citation type="submission" date="2020-12" db="UniProtKB">
        <authorList>
            <consortium name="WormBaseParasite"/>
        </authorList>
    </citation>
    <scope>IDENTIFICATION</scope>
    <source>
        <strain evidence="2">MHco3</strain>
    </source>
</reference>
<keyword evidence="1" id="KW-1185">Reference proteome</keyword>
<accession>A0A7I4Z3G4</accession>
<evidence type="ECO:0000313" key="1">
    <source>
        <dbReference type="Proteomes" id="UP000025227"/>
    </source>
</evidence>
<name>A0A7I4Z3G4_HAECO</name>
<protein>
    <submittedName>
        <fullName evidence="2">Transposase</fullName>
    </submittedName>
</protein>
<organism evidence="1 2">
    <name type="scientific">Haemonchus contortus</name>
    <name type="common">Barber pole worm</name>
    <dbReference type="NCBI Taxonomy" id="6289"/>
    <lineage>
        <taxon>Eukaryota</taxon>
        <taxon>Metazoa</taxon>
        <taxon>Ecdysozoa</taxon>
        <taxon>Nematoda</taxon>
        <taxon>Chromadorea</taxon>
        <taxon>Rhabditida</taxon>
        <taxon>Rhabditina</taxon>
        <taxon>Rhabditomorpha</taxon>
        <taxon>Strongyloidea</taxon>
        <taxon>Trichostrongylidae</taxon>
        <taxon>Haemonchus</taxon>
    </lineage>
</organism>
<dbReference type="WBParaSite" id="HCON_00183920-00001">
    <property type="protein sequence ID" value="HCON_00183920-00001"/>
    <property type="gene ID" value="HCON_00183920"/>
</dbReference>
<dbReference type="OrthoDB" id="306218at2759"/>
<dbReference type="AlphaFoldDB" id="A0A7I4Z3G4"/>
<proteinExistence type="predicted"/>